<proteinExistence type="predicted"/>
<dbReference type="OrthoDB" id="2048536at2"/>
<organism evidence="3 4">
    <name type="scientific">Cyclobacterium amurskyense</name>
    <dbReference type="NCBI Taxonomy" id="320787"/>
    <lineage>
        <taxon>Bacteria</taxon>
        <taxon>Pseudomonadati</taxon>
        <taxon>Bacteroidota</taxon>
        <taxon>Cytophagia</taxon>
        <taxon>Cytophagales</taxon>
        <taxon>Cyclobacteriaceae</taxon>
        <taxon>Cyclobacterium</taxon>
    </lineage>
</organism>
<keyword evidence="4" id="KW-1185">Reference proteome</keyword>
<keyword evidence="1" id="KW-0812">Transmembrane</keyword>
<evidence type="ECO:0000259" key="2">
    <source>
        <dbReference type="Pfam" id="PF08937"/>
    </source>
</evidence>
<dbReference type="Proteomes" id="UP000036520">
    <property type="component" value="Chromosome"/>
</dbReference>
<dbReference type="InterPro" id="IPR056918">
    <property type="entry name" value="8xMP"/>
</dbReference>
<feature type="transmembrane region" description="Helical" evidence="1">
    <location>
        <begin position="172"/>
        <end position="194"/>
    </location>
</feature>
<accession>A0A0H4PC59</accession>
<name>A0A0H4PC59_9BACT</name>
<dbReference type="Pfam" id="PF08937">
    <property type="entry name" value="ThsB_TIR"/>
    <property type="match status" value="1"/>
</dbReference>
<gene>
    <name evidence="3" type="ORF">CA2015_2600</name>
</gene>
<dbReference type="InterPro" id="IPR015032">
    <property type="entry name" value="ThsB__TIR-like_domain"/>
</dbReference>
<keyword evidence="1" id="KW-0472">Membrane</keyword>
<dbReference type="InterPro" id="IPR036490">
    <property type="entry name" value="ThsB_TIR-like_sf"/>
</dbReference>
<dbReference type="SUPFAM" id="SSF52206">
    <property type="entry name" value="Hypothetical protein MTH538"/>
    <property type="match status" value="1"/>
</dbReference>
<keyword evidence="1" id="KW-1133">Transmembrane helix</keyword>
<feature type="transmembrane region" description="Helical" evidence="1">
    <location>
        <begin position="148"/>
        <end position="166"/>
    </location>
</feature>
<feature type="transmembrane region" description="Helical" evidence="1">
    <location>
        <begin position="251"/>
        <end position="268"/>
    </location>
</feature>
<dbReference type="RefSeq" id="WP_048642291.1">
    <property type="nucleotide sequence ID" value="NZ_CP012040.1"/>
</dbReference>
<sequence length="271" mass="31702">MKIFICCRSIDKIKCDEIISDLLNDSENSVAILKQTDHVENWQEVVESSIKESDFVLFLIGHETFMSNQILWEFEKSKSLYKHIIGIKLENASEDSIRFFQGFKVFNNTIQALKYIDKVFISDRELKIEQYKIMINSTEKVTDARMKVNNLFFTITSSILSVAFILGKTYSFIPLSVLAMIVFTGLALLTTFFWDRLVSSYGDLNTGKFKVIGKIEKDLRTNMFEEEWRILTQEIEYESNTKTEMKIIGQFRFFIILALLIEICYLLYDFC</sequence>
<dbReference type="KEGG" id="camu:CA2015_2600"/>
<feature type="domain" description="Thoeris protein ThsB TIR-like" evidence="2">
    <location>
        <begin position="21"/>
        <end position="92"/>
    </location>
</feature>
<protein>
    <recommendedName>
        <fullName evidence="2">Thoeris protein ThsB TIR-like domain-containing protein</fullName>
    </recommendedName>
</protein>
<evidence type="ECO:0000313" key="4">
    <source>
        <dbReference type="Proteomes" id="UP000036520"/>
    </source>
</evidence>
<reference evidence="3 4" key="1">
    <citation type="submission" date="2015-07" db="EMBL/GenBank/DDBJ databases">
        <authorList>
            <person name="Kim K.M."/>
        </authorList>
    </citation>
    <scope>NUCLEOTIDE SEQUENCE [LARGE SCALE GENOMIC DNA]</scope>
    <source>
        <strain evidence="3 4">KCTC 12363</strain>
    </source>
</reference>
<evidence type="ECO:0000256" key="1">
    <source>
        <dbReference type="SAM" id="Phobius"/>
    </source>
</evidence>
<evidence type="ECO:0000313" key="3">
    <source>
        <dbReference type="EMBL" id="AKP52011.1"/>
    </source>
</evidence>
<dbReference type="AlphaFoldDB" id="A0A0H4PC59"/>
<dbReference type="EMBL" id="CP012040">
    <property type="protein sequence ID" value="AKP52011.1"/>
    <property type="molecule type" value="Genomic_DNA"/>
</dbReference>
<dbReference type="Pfam" id="PF24838">
    <property type="entry name" value="8xMP"/>
    <property type="match status" value="1"/>
</dbReference>